<name>A0A9D3Y0X6_DREPO</name>
<organism evidence="1 2">
    <name type="scientific">Dreissena polymorpha</name>
    <name type="common">Zebra mussel</name>
    <name type="synonym">Mytilus polymorpha</name>
    <dbReference type="NCBI Taxonomy" id="45954"/>
    <lineage>
        <taxon>Eukaryota</taxon>
        <taxon>Metazoa</taxon>
        <taxon>Spiralia</taxon>
        <taxon>Lophotrochozoa</taxon>
        <taxon>Mollusca</taxon>
        <taxon>Bivalvia</taxon>
        <taxon>Autobranchia</taxon>
        <taxon>Heteroconchia</taxon>
        <taxon>Euheterodonta</taxon>
        <taxon>Imparidentia</taxon>
        <taxon>Neoheterodontei</taxon>
        <taxon>Myida</taxon>
        <taxon>Dreissenoidea</taxon>
        <taxon>Dreissenidae</taxon>
        <taxon>Dreissena</taxon>
    </lineage>
</organism>
<proteinExistence type="predicted"/>
<evidence type="ECO:0000313" key="1">
    <source>
        <dbReference type="EMBL" id="KAH3691610.1"/>
    </source>
</evidence>
<comment type="caution">
    <text evidence="1">The sequence shown here is derived from an EMBL/GenBank/DDBJ whole genome shotgun (WGS) entry which is preliminary data.</text>
</comment>
<dbReference type="AlphaFoldDB" id="A0A9D3Y0X6"/>
<evidence type="ECO:0000313" key="2">
    <source>
        <dbReference type="Proteomes" id="UP000828390"/>
    </source>
</evidence>
<protein>
    <submittedName>
        <fullName evidence="1">Uncharacterized protein</fullName>
    </submittedName>
</protein>
<dbReference type="EMBL" id="JAIWYP010000033">
    <property type="protein sequence ID" value="KAH3691610.1"/>
    <property type="molecule type" value="Genomic_DNA"/>
</dbReference>
<sequence>MADRLVDAGVCVIETHLPENPRVFAVRRKEDGIVVCVILEQLYGDGNDFVIVSSVEQRYRRAH</sequence>
<reference evidence="1" key="1">
    <citation type="journal article" date="2019" name="bioRxiv">
        <title>The Genome of the Zebra Mussel, Dreissena polymorpha: A Resource for Invasive Species Research.</title>
        <authorList>
            <person name="McCartney M.A."/>
            <person name="Auch B."/>
            <person name="Kono T."/>
            <person name="Mallez S."/>
            <person name="Zhang Y."/>
            <person name="Obille A."/>
            <person name="Becker A."/>
            <person name="Abrahante J.E."/>
            <person name="Garbe J."/>
            <person name="Badalamenti J.P."/>
            <person name="Herman A."/>
            <person name="Mangelson H."/>
            <person name="Liachko I."/>
            <person name="Sullivan S."/>
            <person name="Sone E.D."/>
            <person name="Koren S."/>
            <person name="Silverstein K.A.T."/>
            <person name="Beckman K.B."/>
            <person name="Gohl D.M."/>
        </authorList>
    </citation>
    <scope>NUCLEOTIDE SEQUENCE</scope>
    <source>
        <strain evidence="1">Duluth1</strain>
        <tissue evidence="1">Whole animal</tissue>
    </source>
</reference>
<keyword evidence="2" id="KW-1185">Reference proteome</keyword>
<dbReference type="Proteomes" id="UP000828390">
    <property type="component" value="Unassembled WGS sequence"/>
</dbReference>
<reference evidence="1" key="2">
    <citation type="submission" date="2020-11" db="EMBL/GenBank/DDBJ databases">
        <authorList>
            <person name="McCartney M.A."/>
            <person name="Auch B."/>
            <person name="Kono T."/>
            <person name="Mallez S."/>
            <person name="Becker A."/>
            <person name="Gohl D.M."/>
            <person name="Silverstein K.A.T."/>
            <person name="Koren S."/>
            <person name="Bechman K.B."/>
            <person name="Herman A."/>
            <person name="Abrahante J.E."/>
            <person name="Garbe J."/>
        </authorList>
    </citation>
    <scope>NUCLEOTIDE SEQUENCE</scope>
    <source>
        <strain evidence="1">Duluth1</strain>
        <tissue evidence="1">Whole animal</tissue>
    </source>
</reference>
<accession>A0A9D3Y0X6</accession>
<gene>
    <name evidence="1" type="ORF">DPMN_190964</name>
</gene>